<dbReference type="Gene3D" id="3.30.70.270">
    <property type="match status" value="1"/>
</dbReference>
<dbReference type="InterPro" id="IPR043502">
    <property type="entry name" value="DNA/RNA_pol_sf"/>
</dbReference>
<reference evidence="1" key="1">
    <citation type="submission" date="2017-05" db="UniProtKB">
        <authorList>
            <consortium name="EnsemblMetazoa"/>
        </authorList>
    </citation>
    <scope>IDENTIFICATION</scope>
</reference>
<sequence>MPFGLRNAAQTFQRFIDRVLHGLHFEYSYIDDVLIARRIFTVYTDKKLLTFSLYTMSNRYTPSQIRHLDIISQFTSDIQHIRGSSNPVADALSRIEFNLLESTPIVIDLELLARLQDD</sequence>
<protein>
    <recommendedName>
        <fullName evidence="2">Reverse transcriptase domain-containing protein</fullName>
    </recommendedName>
</protein>
<evidence type="ECO:0000313" key="1">
    <source>
        <dbReference type="EnsemblMetazoa" id="Aqu2.1.15123_001"/>
    </source>
</evidence>
<dbReference type="EnsemblMetazoa" id="Aqu2.1.15123_001">
    <property type="protein sequence ID" value="Aqu2.1.15123_001"/>
    <property type="gene ID" value="Aqu2.1.15123"/>
</dbReference>
<evidence type="ECO:0008006" key="2">
    <source>
        <dbReference type="Google" id="ProtNLM"/>
    </source>
</evidence>
<dbReference type="InterPro" id="IPR043128">
    <property type="entry name" value="Rev_trsase/Diguanyl_cyclase"/>
</dbReference>
<organism evidence="1">
    <name type="scientific">Amphimedon queenslandica</name>
    <name type="common">Sponge</name>
    <dbReference type="NCBI Taxonomy" id="400682"/>
    <lineage>
        <taxon>Eukaryota</taxon>
        <taxon>Metazoa</taxon>
        <taxon>Porifera</taxon>
        <taxon>Demospongiae</taxon>
        <taxon>Heteroscleromorpha</taxon>
        <taxon>Haplosclerida</taxon>
        <taxon>Niphatidae</taxon>
        <taxon>Amphimedon</taxon>
    </lineage>
</organism>
<dbReference type="AlphaFoldDB" id="A0A1X7TK28"/>
<dbReference type="SUPFAM" id="SSF56672">
    <property type="entry name" value="DNA/RNA polymerases"/>
    <property type="match status" value="1"/>
</dbReference>
<accession>A0A1X7TK28</accession>
<name>A0A1X7TK28_AMPQE</name>
<dbReference type="InParanoid" id="A0A1X7TK28"/>
<proteinExistence type="predicted"/>